<feature type="signal peptide" evidence="1">
    <location>
        <begin position="1"/>
        <end position="23"/>
    </location>
</feature>
<evidence type="ECO:0000313" key="3">
    <source>
        <dbReference type="Proteomes" id="UP000298218"/>
    </source>
</evidence>
<evidence type="ECO:0000313" key="2">
    <source>
        <dbReference type="EMBL" id="TFD78538.1"/>
    </source>
</evidence>
<keyword evidence="3" id="KW-1185">Reference proteome</keyword>
<accession>A0A4Y8KNH0</accession>
<evidence type="ECO:0008006" key="4">
    <source>
        <dbReference type="Google" id="ProtNLM"/>
    </source>
</evidence>
<dbReference type="Proteomes" id="UP000298218">
    <property type="component" value="Unassembled WGS sequence"/>
</dbReference>
<proteinExistence type="predicted"/>
<evidence type="ECO:0000256" key="1">
    <source>
        <dbReference type="SAM" id="SignalP"/>
    </source>
</evidence>
<dbReference type="AlphaFoldDB" id="A0A4Y8KNH0"/>
<name>A0A4Y8KNH0_9MICO</name>
<reference evidence="2 3" key="1">
    <citation type="submission" date="2019-03" db="EMBL/GenBank/DDBJ databases">
        <title>Genomics of glacier-inhabiting Cryobacterium strains.</title>
        <authorList>
            <person name="Liu Q."/>
            <person name="Xin Y.-H."/>
        </authorList>
    </citation>
    <scope>NUCLEOTIDE SEQUENCE [LARGE SCALE GENOMIC DNA]</scope>
    <source>
        <strain evidence="2 3">CGMCC 1.4292</strain>
    </source>
</reference>
<gene>
    <name evidence="2" type="ORF">E3T53_10150</name>
</gene>
<dbReference type="EMBL" id="SOHQ01000028">
    <property type="protein sequence ID" value="TFD78538.1"/>
    <property type="molecule type" value="Genomic_DNA"/>
</dbReference>
<sequence>MTMPVPQLIVAAVPLMLVLVACGQAPGDGTAPVPTDAADVASLENRLETIDAAVAQWRTASSLKAAHTAAEGAANLVVGRNGPGYGDRNGDGVIGGETVAGVLPGRDGTPAGLDTALASNRCVVNDVLGGARTDPAREWGQMLSTIDLWRPANNTMPSLGSHPMRIVGWATFTLESDSLDDVHEYAGHAKLHVDVSVRALDC</sequence>
<organism evidence="2 3">
    <name type="scientific">Cryobacterium psychrophilum</name>
    <dbReference type="NCBI Taxonomy" id="41988"/>
    <lineage>
        <taxon>Bacteria</taxon>
        <taxon>Bacillati</taxon>
        <taxon>Actinomycetota</taxon>
        <taxon>Actinomycetes</taxon>
        <taxon>Micrococcales</taxon>
        <taxon>Microbacteriaceae</taxon>
        <taxon>Cryobacterium</taxon>
    </lineage>
</organism>
<dbReference type="RefSeq" id="WP_134174188.1">
    <property type="nucleotide sequence ID" value="NZ_SODI01000001.1"/>
</dbReference>
<feature type="chain" id="PRO_5038840883" description="Lipoprotein" evidence="1">
    <location>
        <begin position="24"/>
        <end position="202"/>
    </location>
</feature>
<dbReference type="OrthoDB" id="5144363at2"/>
<protein>
    <recommendedName>
        <fullName evidence="4">Lipoprotein</fullName>
    </recommendedName>
</protein>
<comment type="caution">
    <text evidence="2">The sequence shown here is derived from an EMBL/GenBank/DDBJ whole genome shotgun (WGS) entry which is preliminary data.</text>
</comment>
<keyword evidence="1" id="KW-0732">Signal</keyword>